<name>A0ABN7NDZ6_TIMPD</name>
<dbReference type="Proteomes" id="UP001153148">
    <property type="component" value="Unassembled WGS sequence"/>
</dbReference>
<evidence type="ECO:0000313" key="3">
    <source>
        <dbReference type="Proteomes" id="UP001153148"/>
    </source>
</evidence>
<sequence length="70" mass="8577">MILEYISAVLQHGKDLKEYHRNNIAKILRLNRAVLNHHANAEREQKKEQERIEKERMRRLMAEDEEGYRY</sequence>
<evidence type="ECO:0000313" key="2">
    <source>
        <dbReference type="EMBL" id="CAG2053426.1"/>
    </source>
</evidence>
<evidence type="ECO:0000259" key="1">
    <source>
        <dbReference type="PROSITE" id="PS51204"/>
    </source>
</evidence>
<feature type="domain" description="HSA" evidence="1">
    <location>
        <begin position="1"/>
        <end position="62"/>
    </location>
</feature>
<dbReference type="SMART" id="SM00573">
    <property type="entry name" value="HSA"/>
    <property type="match status" value="1"/>
</dbReference>
<proteinExistence type="predicted"/>
<comment type="caution">
    <text evidence="2">The sequence shown here is derived from an EMBL/GenBank/DDBJ whole genome shotgun (WGS) entry which is preliminary data.</text>
</comment>
<dbReference type="EMBL" id="CAJPIN010000377">
    <property type="protein sequence ID" value="CAG2053426.1"/>
    <property type="molecule type" value="Genomic_DNA"/>
</dbReference>
<reference evidence="2" key="1">
    <citation type="submission" date="2021-03" db="EMBL/GenBank/DDBJ databases">
        <authorList>
            <person name="Tran Van P."/>
        </authorList>
    </citation>
    <scope>NUCLEOTIDE SEQUENCE</scope>
</reference>
<accession>A0ABN7NDZ6</accession>
<protein>
    <recommendedName>
        <fullName evidence="1">HSA domain-containing protein</fullName>
    </recommendedName>
</protein>
<keyword evidence="3" id="KW-1185">Reference proteome</keyword>
<dbReference type="InterPro" id="IPR014012">
    <property type="entry name" value="HSA_dom"/>
</dbReference>
<dbReference type="PROSITE" id="PS51204">
    <property type="entry name" value="HSA"/>
    <property type="match status" value="1"/>
</dbReference>
<gene>
    <name evidence="2" type="ORF">TPAB3V08_LOCUS482</name>
</gene>
<dbReference type="Pfam" id="PF07529">
    <property type="entry name" value="HSA"/>
    <property type="match status" value="1"/>
</dbReference>
<dbReference type="Gene3D" id="1.20.5.170">
    <property type="match status" value="1"/>
</dbReference>
<organism evidence="2 3">
    <name type="scientific">Timema podura</name>
    <name type="common">Walking stick</name>
    <dbReference type="NCBI Taxonomy" id="61482"/>
    <lineage>
        <taxon>Eukaryota</taxon>
        <taxon>Metazoa</taxon>
        <taxon>Ecdysozoa</taxon>
        <taxon>Arthropoda</taxon>
        <taxon>Hexapoda</taxon>
        <taxon>Insecta</taxon>
        <taxon>Pterygota</taxon>
        <taxon>Neoptera</taxon>
        <taxon>Polyneoptera</taxon>
        <taxon>Phasmatodea</taxon>
        <taxon>Timematodea</taxon>
        <taxon>Timematoidea</taxon>
        <taxon>Timematidae</taxon>
        <taxon>Timema</taxon>
    </lineage>
</organism>